<evidence type="ECO:0000313" key="1">
    <source>
        <dbReference type="EMBL" id="GEJ58421.1"/>
    </source>
</evidence>
<sequence>MTVAVSDSRSNGPEQIVHAAECIGKAKQRRAVFVAIYHGKKQLKTVGEISDATGLSRKRVLEEGRKLATKGIVAQDKVDGEIGYRKDDFYHANKAKILALASDPAKRAKVPTKRNPSRSADGGLTVKIKLPRGVRFEQPKFITIDEIDSFERVRKVLPAGNLAATVSEKAFKQGLLKILRQGGAFKDWGGEANDVFTGRLVYRGRRYRAAFALKGPGLKAKLTPARMGKNGDQIQRLFSSPADFFFVQHWQAIDESVVALMEALATKASIGGSRVYFGTIDGQDSQRLYAAYRNLF</sequence>
<comment type="caution">
    <text evidence="1">The sequence shown here is derived from an EMBL/GenBank/DDBJ whole genome shotgun (WGS) entry which is preliminary data.</text>
</comment>
<gene>
    <name evidence="1" type="ORF">AMYX_31620</name>
</gene>
<dbReference type="RefSeq" id="WP_176066944.1">
    <property type="nucleotide sequence ID" value="NZ_BJTG01000007.1"/>
</dbReference>
<name>A0A7I9VPY9_9BACT</name>
<dbReference type="Proteomes" id="UP000503640">
    <property type="component" value="Unassembled WGS sequence"/>
</dbReference>
<protein>
    <submittedName>
        <fullName evidence="1">Uncharacterized protein</fullName>
    </submittedName>
</protein>
<accession>A0A7I9VPY9</accession>
<evidence type="ECO:0000313" key="2">
    <source>
        <dbReference type="Proteomes" id="UP000503640"/>
    </source>
</evidence>
<dbReference type="EMBL" id="BJTG01000007">
    <property type="protein sequence ID" value="GEJ58421.1"/>
    <property type="molecule type" value="Genomic_DNA"/>
</dbReference>
<dbReference type="AlphaFoldDB" id="A0A7I9VPY9"/>
<reference evidence="2" key="1">
    <citation type="journal article" date="2020" name="Appl. Environ. Microbiol.">
        <title>Diazotrophic Anaeromyxobacter Isolates from Soils.</title>
        <authorList>
            <person name="Masuda Y."/>
            <person name="Yamanaka H."/>
            <person name="Xu Z.X."/>
            <person name="Shiratori Y."/>
            <person name="Aono T."/>
            <person name="Amachi S."/>
            <person name="Senoo K."/>
            <person name="Itoh H."/>
        </authorList>
    </citation>
    <scope>NUCLEOTIDE SEQUENCE [LARGE SCALE GENOMIC DNA]</scope>
    <source>
        <strain evidence="2">R267</strain>
    </source>
</reference>
<proteinExistence type="predicted"/>
<organism evidence="1 2">
    <name type="scientific">Anaeromyxobacter diazotrophicus</name>
    <dbReference type="NCBI Taxonomy" id="2590199"/>
    <lineage>
        <taxon>Bacteria</taxon>
        <taxon>Pseudomonadati</taxon>
        <taxon>Myxococcota</taxon>
        <taxon>Myxococcia</taxon>
        <taxon>Myxococcales</taxon>
        <taxon>Cystobacterineae</taxon>
        <taxon>Anaeromyxobacteraceae</taxon>
        <taxon>Anaeromyxobacter</taxon>
    </lineage>
</organism>
<keyword evidence="2" id="KW-1185">Reference proteome</keyword>